<accession>A0A2S8AEW1</accession>
<evidence type="ECO:0000313" key="3">
    <source>
        <dbReference type="Proteomes" id="UP000238042"/>
    </source>
</evidence>
<sequence>MKKIILIFLGILIFLFCFWFFYLRIEREERLIKEGNKIVRKIENFKNKRGRLPKSLEEIGEKEEDDYDAIYYLIQKDSINYNIYFGIGFDESKIYYSDSKKWEDFNREMKLVSDSLK</sequence>
<dbReference type="RefSeq" id="WP_105246320.1">
    <property type="nucleotide sequence ID" value="NZ_PSZM01000028.1"/>
</dbReference>
<keyword evidence="1" id="KW-0472">Membrane</keyword>
<feature type="transmembrane region" description="Helical" evidence="1">
    <location>
        <begin position="6"/>
        <end position="23"/>
    </location>
</feature>
<dbReference type="EMBL" id="PSZM01000028">
    <property type="protein sequence ID" value="PQL93781.1"/>
    <property type="molecule type" value="Genomic_DNA"/>
</dbReference>
<gene>
    <name evidence="2" type="ORF">C4S77_04315</name>
</gene>
<organism evidence="2 3">
    <name type="scientific">Apibacter adventoris</name>
    <dbReference type="NCBI Taxonomy" id="1679466"/>
    <lineage>
        <taxon>Bacteria</taxon>
        <taxon>Pseudomonadati</taxon>
        <taxon>Bacteroidota</taxon>
        <taxon>Flavobacteriia</taxon>
        <taxon>Flavobacteriales</taxon>
        <taxon>Weeksellaceae</taxon>
        <taxon>Apibacter</taxon>
    </lineage>
</organism>
<dbReference type="Proteomes" id="UP000238042">
    <property type="component" value="Unassembled WGS sequence"/>
</dbReference>
<reference evidence="2 3" key="1">
    <citation type="submission" date="2018-02" db="EMBL/GenBank/DDBJ databases">
        <title>Genome sequences of Apibacter spp., gut symbionts of Asian honey bees.</title>
        <authorList>
            <person name="Kwong W.K."/>
            <person name="Steele M.I."/>
            <person name="Moran N.A."/>
        </authorList>
    </citation>
    <scope>NUCLEOTIDE SEQUENCE [LARGE SCALE GENOMIC DNA]</scope>
    <source>
        <strain evidence="3">wkB301</strain>
    </source>
</reference>
<dbReference type="OrthoDB" id="1082087at2"/>
<keyword evidence="3" id="KW-1185">Reference proteome</keyword>
<comment type="caution">
    <text evidence="2">The sequence shown here is derived from an EMBL/GenBank/DDBJ whole genome shotgun (WGS) entry which is preliminary data.</text>
</comment>
<name>A0A2S8AEW1_9FLAO</name>
<evidence type="ECO:0000313" key="2">
    <source>
        <dbReference type="EMBL" id="PQL93781.1"/>
    </source>
</evidence>
<dbReference type="AlphaFoldDB" id="A0A2S8AEW1"/>
<evidence type="ECO:0000256" key="1">
    <source>
        <dbReference type="SAM" id="Phobius"/>
    </source>
</evidence>
<proteinExistence type="predicted"/>
<keyword evidence="1" id="KW-1133">Transmembrane helix</keyword>
<protein>
    <submittedName>
        <fullName evidence="2">Uncharacterized protein</fullName>
    </submittedName>
</protein>
<keyword evidence="1" id="KW-0812">Transmembrane</keyword>